<feature type="chain" id="PRO_5025556078" evidence="1">
    <location>
        <begin position="19"/>
        <end position="121"/>
    </location>
</feature>
<evidence type="ECO:0000256" key="1">
    <source>
        <dbReference type="SAM" id="SignalP"/>
    </source>
</evidence>
<accession>A0A6B0UP11</accession>
<keyword evidence="1" id="KW-0732">Signal</keyword>
<dbReference type="AlphaFoldDB" id="A0A6B0UP11"/>
<sequence>MSEVCILFSFIALRRLSCQLVKYSSSGSIPFGDTQLRFYSPENGKRPVFDVALPGLARILEVQRFTVRDQVVLPLAFTVYNLDVTIRWVSQRDLPHEGEDHQSVEDVCRRSHLEVLRFPST</sequence>
<reference evidence="2" key="1">
    <citation type="submission" date="2019-12" db="EMBL/GenBank/DDBJ databases">
        <title>An insight into the sialome of adult female Ixodes ricinus ticks feeding for 6 days.</title>
        <authorList>
            <person name="Perner J."/>
            <person name="Ribeiro J.M.C."/>
        </authorList>
    </citation>
    <scope>NUCLEOTIDE SEQUENCE</scope>
    <source>
        <strain evidence="2">Semi-engorged</strain>
        <tissue evidence="2">Salivary glands</tissue>
    </source>
</reference>
<proteinExistence type="predicted"/>
<dbReference type="EMBL" id="GIFC01009168">
    <property type="protein sequence ID" value="MXU91251.1"/>
    <property type="molecule type" value="Transcribed_RNA"/>
</dbReference>
<organism evidence="2">
    <name type="scientific">Ixodes ricinus</name>
    <name type="common">Common tick</name>
    <name type="synonym">Acarus ricinus</name>
    <dbReference type="NCBI Taxonomy" id="34613"/>
    <lineage>
        <taxon>Eukaryota</taxon>
        <taxon>Metazoa</taxon>
        <taxon>Ecdysozoa</taxon>
        <taxon>Arthropoda</taxon>
        <taxon>Chelicerata</taxon>
        <taxon>Arachnida</taxon>
        <taxon>Acari</taxon>
        <taxon>Parasitiformes</taxon>
        <taxon>Ixodida</taxon>
        <taxon>Ixodoidea</taxon>
        <taxon>Ixodidae</taxon>
        <taxon>Ixodinae</taxon>
        <taxon>Ixodes</taxon>
    </lineage>
</organism>
<evidence type="ECO:0000313" key="2">
    <source>
        <dbReference type="EMBL" id="MXU91251.1"/>
    </source>
</evidence>
<feature type="signal peptide" evidence="1">
    <location>
        <begin position="1"/>
        <end position="18"/>
    </location>
</feature>
<protein>
    <submittedName>
        <fullName evidence="2">Putative secreted protein</fullName>
    </submittedName>
</protein>
<name>A0A6B0UP11_IXORI</name>